<dbReference type="Proteomes" id="UP000324222">
    <property type="component" value="Unassembled WGS sequence"/>
</dbReference>
<organism evidence="1 2">
    <name type="scientific">Portunus trituberculatus</name>
    <name type="common">Swimming crab</name>
    <name type="synonym">Neptunus trituberculatus</name>
    <dbReference type="NCBI Taxonomy" id="210409"/>
    <lineage>
        <taxon>Eukaryota</taxon>
        <taxon>Metazoa</taxon>
        <taxon>Ecdysozoa</taxon>
        <taxon>Arthropoda</taxon>
        <taxon>Crustacea</taxon>
        <taxon>Multicrustacea</taxon>
        <taxon>Malacostraca</taxon>
        <taxon>Eumalacostraca</taxon>
        <taxon>Eucarida</taxon>
        <taxon>Decapoda</taxon>
        <taxon>Pleocyemata</taxon>
        <taxon>Brachyura</taxon>
        <taxon>Eubrachyura</taxon>
        <taxon>Portunoidea</taxon>
        <taxon>Portunidae</taxon>
        <taxon>Portuninae</taxon>
        <taxon>Portunus</taxon>
    </lineage>
</organism>
<protein>
    <submittedName>
        <fullName evidence="1">Uncharacterized protein</fullName>
    </submittedName>
</protein>
<dbReference type="EMBL" id="VSRR010000528">
    <property type="protein sequence ID" value="MPC16702.1"/>
    <property type="molecule type" value="Genomic_DNA"/>
</dbReference>
<proteinExistence type="predicted"/>
<gene>
    <name evidence="1" type="ORF">E2C01_009532</name>
</gene>
<dbReference type="AlphaFoldDB" id="A0A5B7D603"/>
<evidence type="ECO:0000313" key="2">
    <source>
        <dbReference type="Proteomes" id="UP000324222"/>
    </source>
</evidence>
<reference evidence="1 2" key="1">
    <citation type="submission" date="2019-05" db="EMBL/GenBank/DDBJ databases">
        <title>Another draft genome of Portunus trituberculatus and its Hox gene families provides insights of decapod evolution.</title>
        <authorList>
            <person name="Jeong J.-H."/>
            <person name="Song I."/>
            <person name="Kim S."/>
            <person name="Choi T."/>
            <person name="Kim D."/>
            <person name="Ryu S."/>
            <person name="Kim W."/>
        </authorList>
    </citation>
    <scope>NUCLEOTIDE SEQUENCE [LARGE SCALE GENOMIC DNA]</scope>
    <source>
        <tissue evidence="1">Muscle</tissue>
    </source>
</reference>
<sequence>MRKIDFGGGQQTDHRINCITDQGFLKDMRKSGSELEYSLADLVDDISGNAPLRGMLIPLVTDEGDVGSKGLS</sequence>
<accession>A0A5B7D603</accession>
<evidence type="ECO:0000313" key="1">
    <source>
        <dbReference type="EMBL" id="MPC16702.1"/>
    </source>
</evidence>
<keyword evidence="2" id="KW-1185">Reference proteome</keyword>
<comment type="caution">
    <text evidence="1">The sequence shown here is derived from an EMBL/GenBank/DDBJ whole genome shotgun (WGS) entry which is preliminary data.</text>
</comment>
<name>A0A5B7D603_PORTR</name>